<name>A0A9Q0BEI7_9HYPO</name>
<dbReference type="Pfam" id="PF03345">
    <property type="entry name" value="OST48_N"/>
    <property type="match status" value="1"/>
</dbReference>
<dbReference type="GO" id="GO:0005739">
    <property type="term" value="C:mitochondrion"/>
    <property type="evidence" value="ECO:0007669"/>
    <property type="project" value="TreeGrafter"/>
</dbReference>
<proteinExistence type="inferred from homology"/>
<accession>A0A9Q0BEI7</accession>
<feature type="signal peptide" evidence="3">
    <location>
        <begin position="1"/>
        <end position="18"/>
    </location>
</feature>
<dbReference type="GO" id="GO:0006535">
    <property type="term" value="P:cysteine biosynthetic process from serine"/>
    <property type="evidence" value="ECO:0007669"/>
    <property type="project" value="TreeGrafter"/>
</dbReference>
<gene>
    <name evidence="7" type="ORF">J7T54_005121</name>
</gene>
<evidence type="ECO:0000256" key="2">
    <source>
        <dbReference type="SAM" id="MobiDB-lite"/>
    </source>
</evidence>
<dbReference type="InterPro" id="IPR055459">
    <property type="entry name" value="OST48_MD"/>
</dbReference>
<reference evidence="7" key="1">
    <citation type="journal article" date="2021" name="J Fungi (Basel)">
        <title>Genomic and Metabolomic Analyses of the Marine Fungus Emericellopsis cladophorae: Insights into Saltwater Adaptability Mechanisms and Its Biosynthetic Potential.</title>
        <authorList>
            <person name="Goncalves M.F.M."/>
            <person name="Hilario S."/>
            <person name="Van de Peer Y."/>
            <person name="Esteves A.C."/>
            <person name="Alves A."/>
        </authorList>
    </citation>
    <scope>NUCLEOTIDE SEQUENCE</scope>
    <source>
        <strain evidence="7">MUM 19.33</strain>
    </source>
</reference>
<feature type="compositionally biased region" description="Polar residues" evidence="2">
    <location>
        <begin position="836"/>
        <end position="848"/>
    </location>
</feature>
<evidence type="ECO:0000259" key="5">
    <source>
        <dbReference type="Pfam" id="PF03345"/>
    </source>
</evidence>
<feature type="domain" description="OST48 middle" evidence="6">
    <location>
        <begin position="305"/>
        <end position="442"/>
    </location>
</feature>
<dbReference type="AlphaFoldDB" id="A0A9Q0BEI7"/>
<dbReference type="PANTHER" id="PTHR32268">
    <property type="entry name" value="HOMOSERINE O-ACETYLTRANSFERASE"/>
    <property type="match status" value="1"/>
</dbReference>
<evidence type="ECO:0000259" key="4">
    <source>
        <dbReference type="Pfam" id="PF00561"/>
    </source>
</evidence>
<sequence length="932" mass="103017">MRSLLSLAVLAAASVVSAVSVTGNRLLVVLDDVAEKESYSKLFGSLAGSDRGFDITYDTPRSEDLQLFHLGERTYDHIVFLPTKVKALGPKLTPQILLDFVNAAGNIMVALSATAPASTSTVAFLAELGISLPQERTGLVVDHFNYDTVSASEKHDTLVLHNSKPVRGDMSDVFSLRDDEVLALPHTVGHTLGAGELLTPILRAPSTAYSYNPKEQTEVVDPDDLFAVGQQLALASAFQARNSARVTVLGSAEMLQDKWLDAKVALEGGSKVSTKNAAFAKTLTGWTFQELGVLRVDEIEHRLKDSNETNPEIYRIKNEVHYQISLSEYRWDAWVPFNANPNDPPQLEVSMLSPFHRLNLAQEEYSATDGACTYSTDLILPDQHGIFNLRVNYKRPFYTYIDEKRTVSVRHMAHDEWPRSFVISGAWPWISGIGATVSGLAQSRFTMLYALTLILIGMARRDTRNWPRISARDMAPCADLADYALESRSQTLLSDRSSPSGPEPSYTVGETQKYTCEEPLLLDWGGVLPSFDIAYETWGTLNKDKSNVILLHTGLSASSHAHSTEANPSPGWWEKFIGPGGPVDTDKHFVICTNVIGGCYGSTGPGSVDPANGERYATRFPILTMDDMVRAQFRLLDHLGVEKLYASVGSSMGGMQSLATGALFPERVGRIVSISGCARSHPYSIAMRHTQRQVLMMDPNWNRGFYYDSRVPPHAGMKLAREIATVTYRSGPEWEQRFGRRRADSSKPPALCPDFLVETYLDHAGEKWCLTYDPNSLLYVSKAMDLFDLGVEHRRATLSRRRERQEAMQKGDSEAVAAPAACTLTLPETPYEEQPESQVDTTEPSVPGSSRPPEDLVQGLKPLRDIPTLVMGVASDILFPAWQQREVAEALRLSGNRNVTHMELSEEMSLFGHDTFLLDLKHVGGNIRLFLG</sequence>
<comment type="caution">
    <text evidence="7">The sequence shown here is derived from an EMBL/GenBank/DDBJ whole genome shotgun (WGS) entry which is preliminary data.</text>
</comment>
<evidence type="ECO:0000313" key="7">
    <source>
        <dbReference type="EMBL" id="KAI6781911.1"/>
    </source>
</evidence>
<dbReference type="GO" id="GO:0009092">
    <property type="term" value="P:homoserine metabolic process"/>
    <property type="evidence" value="ECO:0007669"/>
    <property type="project" value="TreeGrafter"/>
</dbReference>
<evidence type="ECO:0000256" key="3">
    <source>
        <dbReference type="SAM" id="SignalP"/>
    </source>
</evidence>
<dbReference type="InterPro" id="IPR029058">
    <property type="entry name" value="AB_hydrolase_fold"/>
</dbReference>
<evidence type="ECO:0000256" key="1">
    <source>
        <dbReference type="ARBA" id="ARBA00006886"/>
    </source>
</evidence>
<dbReference type="EMBL" id="JAGIXG020000017">
    <property type="protein sequence ID" value="KAI6781911.1"/>
    <property type="molecule type" value="Genomic_DNA"/>
</dbReference>
<dbReference type="PANTHER" id="PTHR32268:SF16">
    <property type="entry name" value="SERINE O-SUCCINYLTRANSFERASE"/>
    <property type="match status" value="1"/>
</dbReference>
<dbReference type="Proteomes" id="UP001055219">
    <property type="component" value="Unassembled WGS sequence"/>
</dbReference>
<dbReference type="OrthoDB" id="444135at2759"/>
<dbReference type="InterPro" id="IPR000073">
    <property type="entry name" value="AB_hydrolase_1"/>
</dbReference>
<dbReference type="InterPro" id="IPR008220">
    <property type="entry name" value="HAT_MetX-like"/>
</dbReference>
<evidence type="ECO:0000259" key="6">
    <source>
        <dbReference type="Pfam" id="PF23358"/>
    </source>
</evidence>
<dbReference type="InterPro" id="IPR055457">
    <property type="entry name" value="OST48_N"/>
</dbReference>
<dbReference type="GO" id="GO:0004414">
    <property type="term" value="F:homoserine O-acetyltransferase activity"/>
    <property type="evidence" value="ECO:0007669"/>
    <property type="project" value="TreeGrafter"/>
</dbReference>
<protein>
    <submittedName>
        <fullName evidence="7">Homoserine o-acetyltransferase</fullName>
    </submittedName>
</protein>
<dbReference type="SUPFAM" id="SSF53474">
    <property type="entry name" value="alpha/beta-Hydrolases"/>
    <property type="match status" value="1"/>
</dbReference>
<dbReference type="NCBIfam" id="NF001209">
    <property type="entry name" value="PRK00175.1"/>
    <property type="match status" value="1"/>
</dbReference>
<feature type="region of interest" description="Disordered" evidence="2">
    <location>
        <begin position="827"/>
        <end position="854"/>
    </location>
</feature>
<dbReference type="RefSeq" id="XP_051362767.1">
    <property type="nucleotide sequence ID" value="XM_051505861.1"/>
</dbReference>
<dbReference type="NCBIfam" id="TIGR01392">
    <property type="entry name" value="homoserO_Ac_trn"/>
    <property type="match status" value="1"/>
</dbReference>
<feature type="domain" description="OST48 N-terminal" evidence="5">
    <location>
        <begin position="25"/>
        <end position="287"/>
    </location>
</feature>
<comment type="similarity">
    <text evidence="1">Belongs to the AB hydrolase superfamily. MetX family.</text>
</comment>
<keyword evidence="3" id="KW-0732">Signal</keyword>
<dbReference type="Gene3D" id="3.40.50.1820">
    <property type="entry name" value="alpha/beta hydrolase"/>
    <property type="match status" value="1"/>
</dbReference>
<dbReference type="GO" id="GO:0009001">
    <property type="term" value="F:serine O-acetyltransferase activity"/>
    <property type="evidence" value="ECO:0007669"/>
    <property type="project" value="TreeGrafter"/>
</dbReference>
<dbReference type="HAMAP" id="MF_00296">
    <property type="entry name" value="MetX_acyltransf"/>
    <property type="match status" value="1"/>
</dbReference>
<evidence type="ECO:0000313" key="8">
    <source>
        <dbReference type="Proteomes" id="UP001055219"/>
    </source>
</evidence>
<organism evidence="7 8">
    <name type="scientific">Emericellopsis cladophorae</name>
    <dbReference type="NCBI Taxonomy" id="2686198"/>
    <lineage>
        <taxon>Eukaryota</taxon>
        <taxon>Fungi</taxon>
        <taxon>Dikarya</taxon>
        <taxon>Ascomycota</taxon>
        <taxon>Pezizomycotina</taxon>
        <taxon>Sordariomycetes</taxon>
        <taxon>Hypocreomycetidae</taxon>
        <taxon>Hypocreales</taxon>
        <taxon>Bionectriaceae</taxon>
        <taxon>Emericellopsis</taxon>
    </lineage>
</organism>
<dbReference type="GO" id="GO:0009086">
    <property type="term" value="P:methionine biosynthetic process"/>
    <property type="evidence" value="ECO:0007669"/>
    <property type="project" value="TreeGrafter"/>
</dbReference>
<keyword evidence="8" id="KW-1185">Reference proteome</keyword>
<dbReference type="GeneID" id="75831607"/>
<reference evidence="7" key="2">
    <citation type="submission" date="2022-07" db="EMBL/GenBank/DDBJ databases">
        <authorList>
            <person name="Goncalves M.F.M."/>
            <person name="Hilario S."/>
            <person name="Van De Peer Y."/>
            <person name="Esteves A.C."/>
            <person name="Alves A."/>
        </authorList>
    </citation>
    <scope>NUCLEOTIDE SEQUENCE</scope>
    <source>
        <strain evidence="7">MUM 19.33</strain>
    </source>
</reference>
<dbReference type="Pfam" id="PF23358">
    <property type="entry name" value="OST48_MD"/>
    <property type="match status" value="1"/>
</dbReference>
<dbReference type="Pfam" id="PF00561">
    <property type="entry name" value="Abhydrolase_1"/>
    <property type="match status" value="1"/>
</dbReference>
<feature type="chain" id="PRO_5040303453" evidence="3">
    <location>
        <begin position="19"/>
        <end position="932"/>
    </location>
</feature>
<feature type="domain" description="AB hydrolase-1" evidence="4">
    <location>
        <begin position="547"/>
        <end position="894"/>
    </location>
</feature>